<protein>
    <recommendedName>
        <fullName evidence="1">Gfo/Idh/MocA-like oxidoreductase N-terminal domain-containing protein</fullName>
    </recommendedName>
</protein>
<name>A0A395IIQ2_9HELO</name>
<dbReference type="GO" id="GO:0000166">
    <property type="term" value="F:nucleotide binding"/>
    <property type="evidence" value="ECO:0007669"/>
    <property type="project" value="InterPro"/>
</dbReference>
<organism evidence="2 3">
    <name type="scientific">Monilinia fructigena</name>
    <dbReference type="NCBI Taxonomy" id="38457"/>
    <lineage>
        <taxon>Eukaryota</taxon>
        <taxon>Fungi</taxon>
        <taxon>Dikarya</taxon>
        <taxon>Ascomycota</taxon>
        <taxon>Pezizomycotina</taxon>
        <taxon>Leotiomycetes</taxon>
        <taxon>Helotiales</taxon>
        <taxon>Sclerotiniaceae</taxon>
        <taxon>Monilinia</taxon>
    </lineage>
</organism>
<dbReference type="Gene3D" id="3.30.360.10">
    <property type="entry name" value="Dihydrodipicolinate Reductase, domain 2"/>
    <property type="match status" value="1"/>
</dbReference>
<proteinExistence type="predicted"/>
<dbReference type="AlphaFoldDB" id="A0A395IIQ2"/>
<comment type="caution">
    <text evidence="2">The sequence shown here is derived from an EMBL/GenBank/DDBJ whole genome shotgun (WGS) entry which is preliminary data.</text>
</comment>
<dbReference type="SUPFAM" id="SSF53254">
    <property type="entry name" value="Phosphoglycerate mutase-like"/>
    <property type="match status" value="1"/>
</dbReference>
<dbReference type="Pfam" id="PF00328">
    <property type="entry name" value="His_Phos_2"/>
    <property type="match status" value="1"/>
</dbReference>
<dbReference type="Gene3D" id="3.40.50.720">
    <property type="entry name" value="NAD(P)-binding Rossmann-like Domain"/>
    <property type="match status" value="1"/>
</dbReference>
<sequence length="650" mass="71174">MSPIRVGVIGVGTPSPSQPAASGTWGALTHLPALRESPRYKIVAIANSTVESAKTSIAFHKLDAEVKAYGSAEEMAKDPEIDPVVISVIVPKHHDLKKPLLLAKKDVFVEWPLTANTAEYEELADLAKSQNVKGIVETQARANPLVVKIKELIDSGRIATVLSFTATGSFMSVMRPKVPDPIKYLVDKDSGGNNLTIFYGHCTKGEIEITALEIMWQIATLGATLKIPGIDTSLSALYIKPAEVKDVIFEALEEPDYIASLSSAAKGVARTWEAFANGETSKYATFEDAHYPFNCSDILPYLYAGPRDSTLQQPVPVYSQTYTDPGNPFLSTYISGTCQYPQLTIGGLLDGQQHGRDLAEVFGATGKLSLFPEVPSRETTYFRSSESPLTQQSAGGVLRGIWPNHRASVPLHQQATSIDTVNAGYSCSVISFFLAKIRSTSEWQAHLAATLILRSTLRNMFSANSSAWQGTMDHFADNFQARLCNSYSLPCSPTDASNCITQEMAEVFRTADWEWTYYWRANPYAQKYIQAVEGLFIGEIVSRLESVVNGTIRRGKYSHAFIHDGDIGPVAGALGINALRWPGMGSNIAFEIWKVHNYTAKTNDAYFARVLYSGQPMKSIYGDLDWIPLQSLLGILRRSVPADIVALCNS</sequence>
<accession>A0A395IIQ2</accession>
<dbReference type="SUPFAM" id="SSF51735">
    <property type="entry name" value="NAD(P)-binding Rossmann-fold domains"/>
    <property type="match status" value="1"/>
</dbReference>
<dbReference type="EMBL" id="QKRW01000044">
    <property type="protein sequence ID" value="RAL60120.1"/>
    <property type="molecule type" value="Genomic_DNA"/>
</dbReference>
<reference evidence="2 3" key="1">
    <citation type="submission" date="2018-06" db="EMBL/GenBank/DDBJ databases">
        <title>Genome Sequence of the Brown Rot Fungal Pathogen Monilinia fructigena.</title>
        <authorList>
            <person name="Landi L."/>
            <person name="De Miccolis Angelini R.M."/>
            <person name="Pollastro S."/>
            <person name="Abate D."/>
            <person name="Faretra F."/>
            <person name="Romanazzi G."/>
        </authorList>
    </citation>
    <scope>NUCLEOTIDE SEQUENCE [LARGE SCALE GENOMIC DNA]</scope>
    <source>
        <strain evidence="2 3">Mfrg269</strain>
    </source>
</reference>
<dbReference type="InterPro" id="IPR036291">
    <property type="entry name" value="NAD(P)-bd_dom_sf"/>
</dbReference>
<dbReference type="Gene3D" id="3.40.50.1240">
    <property type="entry name" value="Phosphoglycerate mutase-like"/>
    <property type="match status" value="1"/>
</dbReference>
<dbReference type="CDD" id="cd07061">
    <property type="entry name" value="HP_HAP_like"/>
    <property type="match status" value="1"/>
</dbReference>
<dbReference type="InterPro" id="IPR051317">
    <property type="entry name" value="Gfo/Idh/MocA_oxidoreduct"/>
</dbReference>
<dbReference type="InterPro" id="IPR029033">
    <property type="entry name" value="His_PPase_superfam"/>
</dbReference>
<dbReference type="Proteomes" id="UP000249056">
    <property type="component" value="Unassembled WGS sequence"/>
</dbReference>
<dbReference type="InterPro" id="IPR000683">
    <property type="entry name" value="Gfo/Idh/MocA-like_OxRdtase_N"/>
</dbReference>
<dbReference type="Pfam" id="PF01408">
    <property type="entry name" value="GFO_IDH_MocA"/>
    <property type="match status" value="1"/>
</dbReference>
<keyword evidence="3" id="KW-1185">Reference proteome</keyword>
<gene>
    <name evidence="2" type="ORF">DID88_000745</name>
</gene>
<evidence type="ECO:0000313" key="3">
    <source>
        <dbReference type="Proteomes" id="UP000249056"/>
    </source>
</evidence>
<dbReference type="InterPro" id="IPR000560">
    <property type="entry name" value="His_Pase_clade-2"/>
</dbReference>
<dbReference type="OrthoDB" id="10262962at2759"/>
<dbReference type="PANTHER" id="PTHR43708:SF1">
    <property type="entry name" value="GALACTOSE_LACTOSE METABOLISM REGULATORY PROTEIN GAL80"/>
    <property type="match status" value="1"/>
</dbReference>
<dbReference type="PANTHER" id="PTHR43708">
    <property type="entry name" value="CONSERVED EXPRESSED OXIDOREDUCTASE (EUROFUNG)"/>
    <property type="match status" value="1"/>
</dbReference>
<feature type="domain" description="Gfo/Idh/MocA-like oxidoreductase N-terminal" evidence="1">
    <location>
        <begin position="27"/>
        <end position="136"/>
    </location>
</feature>
<evidence type="ECO:0000259" key="1">
    <source>
        <dbReference type="Pfam" id="PF01408"/>
    </source>
</evidence>
<evidence type="ECO:0000313" key="2">
    <source>
        <dbReference type="EMBL" id="RAL60120.1"/>
    </source>
</evidence>